<dbReference type="RefSeq" id="WP_046767611.1">
    <property type="nucleotide sequence ID" value="NZ_KQ061222.1"/>
</dbReference>
<dbReference type="OrthoDB" id="9794241at2"/>
<dbReference type="Proteomes" id="UP000182977">
    <property type="component" value="Chromosome I"/>
</dbReference>
<dbReference type="PIRSF" id="PIRSF028451">
    <property type="entry name" value="UCP028451"/>
    <property type="match status" value="1"/>
</dbReference>
<evidence type="ECO:0000313" key="2">
    <source>
        <dbReference type="Proteomes" id="UP000182977"/>
    </source>
</evidence>
<gene>
    <name evidence="1" type="ORF">SAMN04488563_5137</name>
</gene>
<dbReference type="PANTHER" id="PTHR36452">
    <property type="entry name" value="CHROMOSOME 12, WHOLE GENOME SHOTGUN SEQUENCE"/>
    <property type="match status" value="1"/>
</dbReference>
<dbReference type="EMBL" id="LT629791">
    <property type="protein sequence ID" value="SDU76231.1"/>
    <property type="molecule type" value="Genomic_DNA"/>
</dbReference>
<protein>
    <submittedName>
        <fullName evidence="1">TIGR02453 family protein</fullName>
    </submittedName>
</protein>
<accession>A0A1H2L6M8</accession>
<keyword evidence="2" id="KW-1185">Reference proteome</keyword>
<dbReference type="InterPro" id="IPR012808">
    <property type="entry name" value="CHP02453"/>
</dbReference>
<dbReference type="Pfam" id="PF09365">
    <property type="entry name" value="DUF2461"/>
    <property type="match status" value="1"/>
</dbReference>
<reference evidence="2" key="1">
    <citation type="submission" date="2016-10" db="EMBL/GenBank/DDBJ databases">
        <authorList>
            <person name="Varghese N."/>
            <person name="Submissions S."/>
        </authorList>
    </citation>
    <scope>NUCLEOTIDE SEQUENCE [LARGE SCALE GENOMIC DNA]</scope>
    <source>
        <strain evidence="2">DSM 45079</strain>
    </source>
</reference>
<dbReference type="AlphaFoldDB" id="A0A1H2L6M8"/>
<dbReference type="NCBIfam" id="TIGR02453">
    <property type="entry name" value="TIGR02453 family protein"/>
    <property type="match status" value="1"/>
</dbReference>
<dbReference type="STRING" id="419479.SAMN04488563_5137"/>
<dbReference type="InterPro" id="IPR015996">
    <property type="entry name" value="UCP028451"/>
</dbReference>
<evidence type="ECO:0000313" key="1">
    <source>
        <dbReference type="EMBL" id="SDU76231.1"/>
    </source>
</evidence>
<dbReference type="PANTHER" id="PTHR36452:SF1">
    <property type="entry name" value="DUF2461 DOMAIN-CONTAINING PROTEIN"/>
    <property type="match status" value="1"/>
</dbReference>
<proteinExistence type="predicted"/>
<name>A0A1H2L6M8_9ACTN</name>
<organism evidence="1 2">
    <name type="scientific">Jiangella alkaliphila</name>
    <dbReference type="NCBI Taxonomy" id="419479"/>
    <lineage>
        <taxon>Bacteria</taxon>
        <taxon>Bacillati</taxon>
        <taxon>Actinomycetota</taxon>
        <taxon>Actinomycetes</taxon>
        <taxon>Jiangellales</taxon>
        <taxon>Jiangellaceae</taxon>
        <taxon>Jiangella</taxon>
    </lineage>
</organism>
<sequence length="211" mass="23733">MTFAGIPVEALDFYEDLENDNTKSFWTAHKHVYEKSVRDPMRALADDLSPEFGAVRFFRPYRDVRFAADKSPYKTQQGMVLGGHYVHVGAPGLFVAAGYYQMAPNQVARYRVAVDDARRGEPLAEIVETVRDAGYVVGGDALKTRPRGYDADHPRIELLRQKALVGWLEFGAPDWLHTPAAATHVAAAWRELAPLKQWLDDHVGPSDQPRR</sequence>